<keyword evidence="2" id="KW-0472">Membrane</keyword>
<dbReference type="SUPFAM" id="SSF51735">
    <property type="entry name" value="NAD(P)-binding Rossmann-fold domains"/>
    <property type="match status" value="1"/>
</dbReference>
<dbReference type="PANTHER" id="PTHR43318">
    <property type="entry name" value="UDP-N-ACETYLGLUCOSAMINE 4,6-DEHYDRATASE"/>
    <property type="match status" value="1"/>
</dbReference>
<evidence type="ECO:0000256" key="2">
    <source>
        <dbReference type="SAM" id="Phobius"/>
    </source>
</evidence>
<reference evidence="4 5" key="1">
    <citation type="submission" date="2023-07" db="EMBL/GenBank/DDBJ databases">
        <title>Genomic Encyclopedia of Type Strains, Phase IV (KMG-IV): sequencing the most valuable type-strain genomes for metagenomic binning, comparative biology and taxonomic classification.</title>
        <authorList>
            <person name="Goeker M."/>
        </authorList>
    </citation>
    <scope>NUCLEOTIDE SEQUENCE [LARGE SCALE GENOMIC DNA]</scope>
    <source>
        <strain evidence="4 5">DSM 9768</strain>
    </source>
</reference>
<comment type="caution">
    <text evidence="4">The sequence shown here is derived from an EMBL/GenBank/DDBJ whole genome shotgun (WGS) entry which is preliminary data.</text>
</comment>
<dbReference type="RefSeq" id="WP_307321382.1">
    <property type="nucleotide sequence ID" value="NZ_JAUSUG010000001.1"/>
</dbReference>
<feature type="transmembrane region" description="Helical" evidence="2">
    <location>
        <begin position="73"/>
        <end position="94"/>
    </location>
</feature>
<comment type="similarity">
    <text evidence="1">Belongs to the polysaccharide synthase family.</text>
</comment>
<feature type="transmembrane region" description="Helical" evidence="2">
    <location>
        <begin position="100"/>
        <end position="121"/>
    </location>
</feature>
<dbReference type="EMBL" id="JAUSUG010000001">
    <property type="protein sequence ID" value="MDQ0253154.1"/>
    <property type="molecule type" value="Genomic_DNA"/>
</dbReference>
<keyword evidence="2" id="KW-0812">Transmembrane</keyword>
<dbReference type="Proteomes" id="UP001230005">
    <property type="component" value="Unassembled WGS sequence"/>
</dbReference>
<dbReference type="CDD" id="cd05237">
    <property type="entry name" value="UDP_invert_4-6DH_SDR_e"/>
    <property type="match status" value="1"/>
</dbReference>
<proteinExistence type="inferred from homology"/>
<sequence>MAYGQRLSLLIFIDSIFILATVFFASLLLYEGAFLLTAALIAMVAALLISHHILSFFYKLYKKAWEYASIGELIIILKIVTFSILIAAVTQGVLFQVIPIRLLTITWMLLMALIGGSRFCWRIYRDTYIKKEDNRNRTLIVGAGAAGTMVTRRLLNNSDSELVPVAFIDDDEKKHHLDILGIPVVGGINQIEETVKELSIQNIVIAIPSLSKKELNDIFQECAKTKANTKILPMLEDIVTGKVSVNQFRDVQVEDLLGRETVQLDTEGISDYITNKVVLVTGAGGSIGSEICRQVCHFNPKQLILLGHGENSIYSIEMELLERYKKTSIQFRTEIADIQDGDKMNTIMEAYQPDVVYHAAAHKHVPLMERNPEEAVKNNMIGTMNVAEAARLGGVKTFVMISSDKAVNPTSVMGSTKRLAEMIIQDMNKTSKTKFTAVRFGNVLGSRGSVIPLFTKQIRKGGPVTVTHPEMVRYFMTIPEASRLVIQAGSLAKGGETFVLDMGEPVKIVDLAKNLIKLSGNSVDDIGIKFTGMRPGEKLYEELLNDNEVHEEQIYPNIYVGKTSDIYIEEIEHILLTFSKIDKETLRERLVRLANQKTEKEKVLSIPV</sequence>
<protein>
    <submittedName>
        <fullName evidence="4">FlaA1/EpsC-like NDP-sugar epimerase</fullName>
    </submittedName>
</protein>
<organism evidence="4 5">
    <name type="scientific">Evansella vedderi</name>
    <dbReference type="NCBI Taxonomy" id="38282"/>
    <lineage>
        <taxon>Bacteria</taxon>
        <taxon>Bacillati</taxon>
        <taxon>Bacillota</taxon>
        <taxon>Bacilli</taxon>
        <taxon>Bacillales</taxon>
        <taxon>Bacillaceae</taxon>
        <taxon>Evansella</taxon>
    </lineage>
</organism>
<evidence type="ECO:0000313" key="5">
    <source>
        <dbReference type="Proteomes" id="UP001230005"/>
    </source>
</evidence>
<dbReference type="InterPro" id="IPR036291">
    <property type="entry name" value="NAD(P)-bd_dom_sf"/>
</dbReference>
<evidence type="ECO:0000256" key="1">
    <source>
        <dbReference type="ARBA" id="ARBA00007430"/>
    </source>
</evidence>
<dbReference type="Pfam" id="PF02719">
    <property type="entry name" value="Polysacc_synt_2"/>
    <property type="match status" value="1"/>
</dbReference>
<dbReference type="InterPro" id="IPR003869">
    <property type="entry name" value="Polysac_CapD-like"/>
</dbReference>
<gene>
    <name evidence="4" type="ORF">J2S74_000526</name>
</gene>
<dbReference type="SUPFAM" id="SSF53335">
    <property type="entry name" value="S-adenosyl-L-methionine-dependent methyltransferases"/>
    <property type="match status" value="1"/>
</dbReference>
<dbReference type="InterPro" id="IPR051203">
    <property type="entry name" value="Polysaccharide_Synthase-Rel"/>
</dbReference>
<dbReference type="PANTHER" id="PTHR43318:SF1">
    <property type="entry name" value="POLYSACCHARIDE BIOSYNTHESIS PROTEIN EPSC-RELATED"/>
    <property type="match status" value="1"/>
</dbReference>
<feature type="domain" description="Polysaccharide biosynthesis protein CapD-like" evidence="3">
    <location>
        <begin position="278"/>
        <end position="561"/>
    </location>
</feature>
<feature type="transmembrane region" description="Helical" evidence="2">
    <location>
        <begin position="36"/>
        <end position="61"/>
    </location>
</feature>
<dbReference type="Gene3D" id="3.40.50.720">
    <property type="entry name" value="NAD(P)-binding Rossmann-like Domain"/>
    <property type="match status" value="2"/>
</dbReference>
<evidence type="ECO:0000313" key="4">
    <source>
        <dbReference type="EMBL" id="MDQ0253154.1"/>
    </source>
</evidence>
<dbReference type="Pfam" id="PF13727">
    <property type="entry name" value="CoA_binding_3"/>
    <property type="match status" value="1"/>
</dbReference>
<keyword evidence="5" id="KW-1185">Reference proteome</keyword>
<name>A0ABT9ZPI9_9BACI</name>
<evidence type="ECO:0000259" key="3">
    <source>
        <dbReference type="Pfam" id="PF02719"/>
    </source>
</evidence>
<dbReference type="InterPro" id="IPR029063">
    <property type="entry name" value="SAM-dependent_MTases_sf"/>
</dbReference>
<keyword evidence="2" id="KW-1133">Transmembrane helix</keyword>
<accession>A0ABT9ZPI9</accession>
<feature type="transmembrane region" description="Helical" evidence="2">
    <location>
        <begin position="7"/>
        <end position="30"/>
    </location>
</feature>